<evidence type="ECO:0000313" key="4">
    <source>
        <dbReference type="Proteomes" id="UP000235114"/>
    </source>
</evidence>
<dbReference type="AlphaFoldDB" id="A0A2N5GRS1"/>
<organism evidence="1 3">
    <name type="scientific">Bacillus canaveralius</name>
    <dbReference type="NCBI Taxonomy" id="1403243"/>
    <lineage>
        <taxon>Bacteria</taxon>
        <taxon>Bacillati</taxon>
        <taxon>Bacillota</taxon>
        <taxon>Bacilli</taxon>
        <taxon>Bacillales</taxon>
        <taxon>Bacillaceae</taxon>
        <taxon>Bacillus</taxon>
    </lineage>
</organism>
<dbReference type="GO" id="GO:0016810">
    <property type="term" value="F:hydrolase activity, acting on carbon-nitrogen (but not peptide) bonds"/>
    <property type="evidence" value="ECO:0007669"/>
    <property type="project" value="InterPro"/>
</dbReference>
<dbReference type="SUPFAM" id="SSF51338">
    <property type="entry name" value="Composite domain of metallo-dependent hydrolases"/>
    <property type="match status" value="1"/>
</dbReference>
<gene>
    <name evidence="1" type="ORF">CU635_03675</name>
    <name evidence="2" type="ORF">CVD25_05385</name>
</gene>
<reference evidence="2 4" key="2">
    <citation type="submission" date="2017-12" db="EMBL/GenBank/DDBJ databases">
        <title>Comparative Functional Genomics of Dry Heat Resistant strains isolated from the Viking Spacecraft.</title>
        <authorList>
            <person name="Seuylemezian A."/>
            <person name="Cooper K."/>
            <person name="Vaishampayan P."/>
        </authorList>
    </citation>
    <scope>NUCLEOTIDE SEQUENCE [LARGE SCALE GENOMIC DNA]</scope>
    <source>
        <strain evidence="2 4">ATCC 29669</strain>
    </source>
</reference>
<keyword evidence="4" id="KW-1185">Reference proteome</keyword>
<protein>
    <submittedName>
        <fullName evidence="1">Uncharacterized protein</fullName>
    </submittedName>
</protein>
<comment type="caution">
    <text evidence="1">The sequence shown here is derived from an EMBL/GenBank/DDBJ whole genome shotgun (WGS) entry which is preliminary data.</text>
</comment>
<evidence type="ECO:0000313" key="2">
    <source>
        <dbReference type="EMBL" id="PLS00266.1"/>
    </source>
</evidence>
<evidence type="ECO:0000313" key="3">
    <source>
        <dbReference type="Proteomes" id="UP000234951"/>
    </source>
</evidence>
<reference evidence="1 3" key="1">
    <citation type="submission" date="2017-11" db="EMBL/GenBank/DDBJ databases">
        <title>Comparitive Functional Genomics of Dry Heat Resistant strains isolated from the Viking Spacecraft.</title>
        <authorList>
            <person name="Seuylemezian A."/>
            <person name="Cooper K."/>
            <person name="Vaishampayan P."/>
        </authorList>
    </citation>
    <scope>NUCLEOTIDE SEQUENCE [LARGE SCALE GENOMIC DNA]</scope>
    <source>
        <strain evidence="1 3">M4.6</strain>
    </source>
</reference>
<dbReference type="Proteomes" id="UP000235114">
    <property type="component" value="Unassembled WGS sequence"/>
</dbReference>
<sequence>MASYLIENANILKEKYLDKASLLIKNNRIVSVSKSCRKLTVMKMDANKFIMTPSHIIYDSGLPLSQPFQDMKNYFTANYLLKGCTALMTAATVRYENELAACLKNLRTSLLNSPVDMIVAVKIPPELLTPTFIRKCKKERIPAIFVEINREKDISLLPWGWIREAMFPYNSPLIPVFSEEAPRKRNRLKDTWKQIMLEEKIPAIDEEISVNEPISQHVLAKIGIYPLKSYLNAGGELSYNLYWKSREIQNIEESSLYHHHNHRLAVTVHRGTVIRAGADVLFRPGFGEHVTIKTPSFFAAP</sequence>
<name>A0A2N5GRS1_9BACI</name>
<dbReference type="Proteomes" id="UP000234951">
    <property type="component" value="Unassembled WGS sequence"/>
</dbReference>
<dbReference type="EMBL" id="PGVD01000013">
    <property type="protein sequence ID" value="PLS00266.1"/>
    <property type="molecule type" value="Genomic_DNA"/>
</dbReference>
<accession>A0A2N5GRS1</accession>
<evidence type="ECO:0000313" key="1">
    <source>
        <dbReference type="EMBL" id="PLR86146.1"/>
    </source>
</evidence>
<proteinExistence type="predicted"/>
<dbReference type="InterPro" id="IPR011059">
    <property type="entry name" value="Metal-dep_hydrolase_composite"/>
</dbReference>
<dbReference type="RefSeq" id="WP_101575810.1">
    <property type="nucleotide sequence ID" value="NZ_PGVA01000004.1"/>
</dbReference>
<dbReference type="OrthoDB" id="2959323at2"/>
<dbReference type="EMBL" id="PGVA01000004">
    <property type="protein sequence ID" value="PLR86146.1"/>
    <property type="molecule type" value="Genomic_DNA"/>
</dbReference>